<name>A0ABY8QU92_9MICO</name>
<dbReference type="InterPro" id="IPR001932">
    <property type="entry name" value="PPM-type_phosphatase-like_dom"/>
</dbReference>
<dbReference type="Pfam" id="PF13672">
    <property type="entry name" value="PP2C_2"/>
    <property type="match status" value="1"/>
</dbReference>
<keyword evidence="2" id="KW-0812">Transmembrane</keyword>
<evidence type="ECO:0000256" key="2">
    <source>
        <dbReference type="SAM" id="Phobius"/>
    </source>
</evidence>
<keyword evidence="2" id="KW-0472">Membrane</keyword>
<dbReference type="PROSITE" id="PS51746">
    <property type="entry name" value="PPM_2"/>
    <property type="match status" value="1"/>
</dbReference>
<protein>
    <submittedName>
        <fullName evidence="4">Protein phosphatase 2C domain-containing protein</fullName>
    </submittedName>
</protein>
<organism evidence="4 5">
    <name type="scientific">Saxibacter everestensis</name>
    <dbReference type="NCBI Taxonomy" id="2909229"/>
    <lineage>
        <taxon>Bacteria</taxon>
        <taxon>Bacillati</taxon>
        <taxon>Actinomycetota</taxon>
        <taxon>Actinomycetes</taxon>
        <taxon>Micrococcales</taxon>
        <taxon>Brevibacteriaceae</taxon>
        <taxon>Saxibacter</taxon>
    </lineage>
</organism>
<feature type="compositionally biased region" description="Basic and acidic residues" evidence="1">
    <location>
        <begin position="300"/>
        <end position="314"/>
    </location>
</feature>
<keyword evidence="5" id="KW-1185">Reference proteome</keyword>
<feature type="region of interest" description="Disordered" evidence="1">
    <location>
        <begin position="439"/>
        <end position="477"/>
    </location>
</feature>
<proteinExistence type="predicted"/>
<dbReference type="CDD" id="cd00143">
    <property type="entry name" value="PP2Cc"/>
    <property type="match status" value="1"/>
</dbReference>
<keyword evidence="2" id="KW-1133">Transmembrane helix</keyword>
<feature type="region of interest" description="Disordered" evidence="1">
    <location>
        <begin position="295"/>
        <end position="339"/>
    </location>
</feature>
<dbReference type="SMART" id="SM00332">
    <property type="entry name" value="PP2Cc"/>
    <property type="match status" value="1"/>
</dbReference>
<gene>
    <name evidence="4" type="ORF">LWF01_16900</name>
</gene>
<evidence type="ECO:0000313" key="4">
    <source>
        <dbReference type="EMBL" id="WGW11750.1"/>
    </source>
</evidence>
<dbReference type="InterPro" id="IPR036457">
    <property type="entry name" value="PPM-type-like_dom_sf"/>
</dbReference>
<dbReference type="SUPFAM" id="SSF81606">
    <property type="entry name" value="PP2C-like"/>
    <property type="match status" value="1"/>
</dbReference>
<dbReference type="Gene3D" id="3.60.40.10">
    <property type="entry name" value="PPM-type phosphatase domain"/>
    <property type="match status" value="1"/>
</dbReference>
<dbReference type="Proteomes" id="UP001209083">
    <property type="component" value="Chromosome"/>
</dbReference>
<sequence>MSPEQQNSPPPALKFVARSHTGSVRSNNQDSGYAGPNLLLVADGMGGHAGGDVASAVTVAELEHLDSDDHGLEALEHLRLAILDANDRLSERVAAQPELAGMGTTVTALLRADGRFALAHIGDSRAYVLRDGELAQVTHDHTFVQLLVDEGRITPEEAERHPQRSVVMRVLGDVGSSPELDLSIREAKVGDRWLLCSDGLSGFTSDANIENALHEIADLGACADRLVDLALEGGGADNVTVILADVVADANDATERHELVGSVRINPSYSHRVHTGEVPETKAAAGAISDLPVELSAEDDSSHPADDKDGRESGSGKAGRRGKKPHDDDVDDDDLADWDDEHPRRRRWLPPLVIGIVVALAIAVGWGSYAYTQSQYFVGSHQGKVAIYQGVSQDLGPIRLSHLYEEQEVSVTSLPTYSQQRVSQTIPADSLDAARQVVESLKNNSDNPPAPGLEGPTATPTASMTPGERPTGGVRKP</sequence>
<dbReference type="RefSeq" id="WP_349638541.1">
    <property type="nucleotide sequence ID" value="NZ_CP090958.1"/>
</dbReference>
<evidence type="ECO:0000313" key="5">
    <source>
        <dbReference type="Proteomes" id="UP001209083"/>
    </source>
</evidence>
<feature type="domain" description="PPM-type phosphatase" evidence="3">
    <location>
        <begin position="15"/>
        <end position="246"/>
    </location>
</feature>
<dbReference type="SMART" id="SM00331">
    <property type="entry name" value="PP2C_SIG"/>
    <property type="match status" value="1"/>
</dbReference>
<evidence type="ECO:0000256" key="1">
    <source>
        <dbReference type="SAM" id="MobiDB-lite"/>
    </source>
</evidence>
<evidence type="ECO:0000259" key="3">
    <source>
        <dbReference type="PROSITE" id="PS51746"/>
    </source>
</evidence>
<accession>A0ABY8QU92</accession>
<reference evidence="4 5" key="1">
    <citation type="submission" date="2023-05" db="EMBL/GenBank/DDBJ databases">
        <title>Lithophilousrod everest ZFBP1038 complete genpme.</title>
        <authorList>
            <person name="Tian M."/>
        </authorList>
    </citation>
    <scope>NUCLEOTIDE SEQUENCE [LARGE SCALE GENOMIC DNA]</scope>
    <source>
        <strain evidence="4 5">ZFBP1038</strain>
    </source>
</reference>
<feature type="compositionally biased region" description="Acidic residues" evidence="1">
    <location>
        <begin position="328"/>
        <end position="339"/>
    </location>
</feature>
<feature type="transmembrane region" description="Helical" evidence="2">
    <location>
        <begin position="352"/>
        <end position="371"/>
    </location>
</feature>
<dbReference type="EMBL" id="CP090958">
    <property type="protein sequence ID" value="WGW11750.1"/>
    <property type="molecule type" value="Genomic_DNA"/>
</dbReference>